<gene>
    <name evidence="2" type="ORF">SAMN05216231_1964</name>
</gene>
<feature type="transmembrane region" description="Helical" evidence="1">
    <location>
        <begin position="5"/>
        <end position="23"/>
    </location>
</feature>
<feature type="transmembrane region" description="Helical" evidence="1">
    <location>
        <begin position="29"/>
        <end position="54"/>
    </location>
</feature>
<dbReference type="STRING" id="553311.SAMN05216231_1964"/>
<accession>A0A1H1BYY5</accession>
<name>A0A1H1BYY5_9BACI</name>
<keyword evidence="3" id="KW-1185">Reference proteome</keyword>
<proteinExistence type="predicted"/>
<dbReference type="Proteomes" id="UP000199444">
    <property type="component" value="Unassembled WGS sequence"/>
</dbReference>
<keyword evidence="1" id="KW-0812">Transmembrane</keyword>
<reference evidence="2" key="1">
    <citation type="submission" date="2016-10" db="EMBL/GenBank/DDBJ databases">
        <authorList>
            <person name="de Groot N.N."/>
        </authorList>
    </citation>
    <scope>NUCLEOTIDE SEQUENCE [LARGE SCALE GENOMIC DNA]</scope>
    <source>
        <strain evidence="2">CGMCC 1.10449</strain>
    </source>
</reference>
<organism evidence="2 3">
    <name type="scientific">Virgibacillus salinus</name>
    <dbReference type="NCBI Taxonomy" id="553311"/>
    <lineage>
        <taxon>Bacteria</taxon>
        <taxon>Bacillati</taxon>
        <taxon>Bacillota</taxon>
        <taxon>Bacilli</taxon>
        <taxon>Bacillales</taxon>
        <taxon>Bacillaceae</taxon>
        <taxon>Virgibacillus</taxon>
    </lineage>
</organism>
<evidence type="ECO:0000256" key="1">
    <source>
        <dbReference type="SAM" id="Phobius"/>
    </source>
</evidence>
<dbReference type="AlphaFoldDB" id="A0A1H1BYY5"/>
<dbReference type="RefSeq" id="WP_092492793.1">
    <property type="nucleotide sequence ID" value="NZ_FNKD01000002.1"/>
</dbReference>
<protein>
    <submittedName>
        <fullName evidence="2">Uncharacterized protein</fullName>
    </submittedName>
</protein>
<evidence type="ECO:0000313" key="2">
    <source>
        <dbReference type="EMBL" id="SDQ56616.1"/>
    </source>
</evidence>
<sequence length="100" mass="11906">MRKWFLSGLFLVFISIITVWIIGYVEILVFFNLIVGLISLVIALYMQIGMVWFYRYNEFRNNHDYASYKGRNRLKYKLVAFGIPNVVVGEIVNRVFDIWT</sequence>
<keyword evidence="1" id="KW-1133">Transmembrane helix</keyword>
<keyword evidence="1" id="KW-0472">Membrane</keyword>
<dbReference type="EMBL" id="FNKD01000002">
    <property type="protein sequence ID" value="SDQ56616.1"/>
    <property type="molecule type" value="Genomic_DNA"/>
</dbReference>
<evidence type="ECO:0000313" key="3">
    <source>
        <dbReference type="Proteomes" id="UP000199444"/>
    </source>
</evidence>